<dbReference type="AlphaFoldDB" id="A0A3N0E5W9"/>
<evidence type="ECO:0000313" key="2">
    <source>
        <dbReference type="Proteomes" id="UP000269198"/>
    </source>
</evidence>
<evidence type="ECO:0000313" key="1">
    <source>
        <dbReference type="EMBL" id="RNL83169.1"/>
    </source>
</evidence>
<sequence>MILIEGRAFSLLACQARRVHHAPEVSTELAQAATRVAGLVACGALPVGVAQRTLVAVARGRGMPAHQARAIVGSRIPCAHN</sequence>
<organism evidence="1 2">
    <name type="scientific">Halostreptopolyspora alba</name>
    <dbReference type="NCBI Taxonomy" id="2487137"/>
    <lineage>
        <taxon>Bacteria</taxon>
        <taxon>Bacillati</taxon>
        <taxon>Actinomycetota</taxon>
        <taxon>Actinomycetes</taxon>
        <taxon>Streptosporangiales</taxon>
        <taxon>Nocardiopsidaceae</taxon>
        <taxon>Halostreptopolyspora</taxon>
    </lineage>
</organism>
<keyword evidence="2" id="KW-1185">Reference proteome</keyword>
<reference evidence="1 2" key="1">
    <citation type="submission" date="2018-11" db="EMBL/GenBank/DDBJ databases">
        <title>The genome draft of YIM 96095.</title>
        <authorList>
            <person name="Tang S.-K."/>
            <person name="Chunyu W.-X."/>
            <person name="Feng Y.-Z."/>
        </authorList>
    </citation>
    <scope>NUCLEOTIDE SEQUENCE [LARGE SCALE GENOMIC DNA]</scope>
    <source>
        <strain evidence="1 2">YIM 96095</strain>
    </source>
</reference>
<name>A0A3N0E5W9_9ACTN</name>
<comment type="caution">
    <text evidence="1">The sequence shown here is derived from an EMBL/GenBank/DDBJ whole genome shotgun (WGS) entry which is preliminary data.</text>
</comment>
<dbReference type="Proteomes" id="UP000269198">
    <property type="component" value="Unassembled WGS sequence"/>
</dbReference>
<accession>A0A3N0E5W9</accession>
<dbReference type="EMBL" id="RJMB01000018">
    <property type="protein sequence ID" value="RNL83169.1"/>
    <property type="molecule type" value="Genomic_DNA"/>
</dbReference>
<protein>
    <submittedName>
        <fullName evidence="1">Uncharacterized protein</fullName>
    </submittedName>
</protein>
<proteinExistence type="predicted"/>
<gene>
    <name evidence="1" type="ORF">EFW17_16840</name>
</gene>